<dbReference type="InterPro" id="IPR003594">
    <property type="entry name" value="HATPase_dom"/>
</dbReference>
<dbReference type="EMBL" id="JACIDK010000001">
    <property type="protein sequence ID" value="MBB3889328.1"/>
    <property type="molecule type" value="Genomic_DNA"/>
</dbReference>
<gene>
    <name evidence="8" type="ORF">GGQ61_000025</name>
</gene>
<dbReference type="InterPro" id="IPR001789">
    <property type="entry name" value="Sig_transdc_resp-reg_receiver"/>
</dbReference>
<feature type="coiled-coil region" evidence="5">
    <location>
        <begin position="124"/>
        <end position="168"/>
    </location>
</feature>
<feature type="domain" description="Histidine kinase" evidence="6">
    <location>
        <begin position="172"/>
        <end position="383"/>
    </location>
</feature>
<dbReference type="Pfam" id="PF00072">
    <property type="entry name" value="Response_reg"/>
    <property type="match status" value="1"/>
</dbReference>
<comment type="caution">
    <text evidence="8">The sequence shown here is derived from an EMBL/GenBank/DDBJ whole genome shotgun (WGS) entry which is preliminary data.</text>
</comment>
<dbReference type="RefSeq" id="WP_183769348.1">
    <property type="nucleotide sequence ID" value="NZ_JACIDK010000001.1"/>
</dbReference>
<name>A0A839ZTJ3_9CAUL</name>
<comment type="catalytic activity">
    <reaction evidence="1">
        <text>ATP + protein L-histidine = ADP + protein N-phospho-L-histidine.</text>
        <dbReference type="EC" id="2.7.13.3"/>
    </reaction>
</comment>
<dbReference type="InterPro" id="IPR036097">
    <property type="entry name" value="HisK_dim/P_sf"/>
</dbReference>
<dbReference type="Pfam" id="PF00512">
    <property type="entry name" value="HisKA"/>
    <property type="match status" value="1"/>
</dbReference>
<dbReference type="PROSITE" id="PS50110">
    <property type="entry name" value="RESPONSE_REGULATORY"/>
    <property type="match status" value="1"/>
</dbReference>
<evidence type="ECO:0000259" key="6">
    <source>
        <dbReference type="PROSITE" id="PS50109"/>
    </source>
</evidence>
<dbReference type="SUPFAM" id="SSF55874">
    <property type="entry name" value="ATPase domain of HSP90 chaperone/DNA topoisomerase II/histidine kinase"/>
    <property type="match status" value="1"/>
</dbReference>
<reference evidence="8 9" key="1">
    <citation type="submission" date="2020-08" db="EMBL/GenBank/DDBJ databases">
        <title>Genomic Encyclopedia of Type Strains, Phase IV (KMG-IV): sequencing the most valuable type-strain genomes for metagenomic binning, comparative biology and taxonomic classification.</title>
        <authorList>
            <person name="Goeker M."/>
        </authorList>
    </citation>
    <scope>NUCLEOTIDE SEQUENCE [LARGE SCALE GENOMIC DNA]</scope>
    <source>
        <strain evidence="8 9">DSM 21793</strain>
    </source>
</reference>
<keyword evidence="8" id="KW-0418">Kinase</keyword>
<dbReference type="InterPro" id="IPR036890">
    <property type="entry name" value="HATPase_C_sf"/>
</dbReference>
<keyword evidence="8" id="KW-0808">Transferase</keyword>
<evidence type="ECO:0000313" key="9">
    <source>
        <dbReference type="Proteomes" id="UP000530564"/>
    </source>
</evidence>
<organism evidence="8 9">
    <name type="scientific">Phenylobacterium haematophilum</name>
    <dbReference type="NCBI Taxonomy" id="98513"/>
    <lineage>
        <taxon>Bacteria</taxon>
        <taxon>Pseudomonadati</taxon>
        <taxon>Pseudomonadota</taxon>
        <taxon>Alphaproteobacteria</taxon>
        <taxon>Caulobacterales</taxon>
        <taxon>Caulobacteraceae</taxon>
        <taxon>Phenylobacterium</taxon>
    </lineage>
</organism>
<feature type="modified residue" description="4-aspartylphosphate" evidence="4">
    <location>
        <position position="54"/>
    </location>
</feature>
<dbReference type="PRINTS" id="PR00344">
    <property type="entry name" value="BCTRLSENSOR"/>
</dbReference>
<dbReference type="PROSITE" id="PS50109">
    <property type="entry name" value="HIS_KIN"/>
    <property type="match status" value="1"/>
</dbReference>
<protein>
    <recommendedName>
        <fullName evidence="2">histidine kinase</fullName>
        <ecNumber evidence="2">2.7.13.3</ecNumber>
    </recommendedName>
</protein>
<dbReference type="EC" id="2.7.13.3" evidence="2"/>
<dbReference type="InterPro" id="IPR004358">
    <property type="entry name" value="Sig_transdc_His_kin-like_C"/>
</dbReference>
<evidence type="ECO:0000256" key="2">
    <source>
        <dbReference type="ARBA" id="ARBA00012438"/>
    </source>
</evidence>
<dbReference type="PANTHER" id="PTHR43547">
    <property type="entry name" value="TWO-COMPONENT HISTIDINE KINASE"/>
    <property type="match status" value="1"/>
</dbReference>
<keyword evidence="9" id="KW-1185">Reference proteome</keyword>
<dbReference type="SUPFAM" id="SSF52172">
    <property type="entry name" value="CheY-like"/>
    <property type="match status" value="1"/>
</dbReference>
<dbReference type="Pfam" id="PF02518">
    <property type="entry name" value="HATPase_c"/>
    <property type="match status" value="1"/>
</dbReference>
<sequence length="391" mass="42861">MQPVKFLLVDDLDENLISLEALLRRDGLECLSARSGEEALELLLVHDFALALVDVQMPHMDGFQLAEFMRGAARARHVPIIFLTAGSADGRRRFRGYEAGAVDFIQKPIEADVLRSKANVFFELHRQRQQLAEQRDQLQAHAKALEAMEQLTRRQLVHEQETARLREQFIAVLGHDLRNPLASIGGAARLLRKEPLSDKGQNIIRLMEASTDRMAGLIDDVMDFARGRLGGGIAVERQDHDLEPILRQVVAELETSHPDRLIECDFHLPARAAVDPGRLSQLVSNLLANALAYGAEHSPVRLRAAIAGEQLTLSVANSGEPIPPAVMKRLFHPFVRGEVQPSQGGLGLGLHIASEIAKAHGGQLSASSCGHETRFTLVLPLAADRAPSLAG</sequence>
<dbReference type="Gene3D" id="3.30.565.10">
    <property type="entry name" value="Histidine kinase-like ATPase, C-terminal domain"/>
    <property type="match status" value="1"/>
</dbReference>
<dbReference type="GO" id="GO:0000155">
    <property type="term" value="F:phosphorelay sensor kinase activity"/>
    <property type="evidence" value="ECO:0007669"/>
    <property type="project" value="InterPro"/>
</dbReference>
<dbReference type="CDD" id="cd00075">
    <property type="entry name" value="HATPase"/>
    <property type="match status" value="1"/>
</dbReference>
<evidence type="ECO:0000256" key="3">
    <source>
        <dbReference type="ARBA" id="ARBA00022553"/>
    </source>
</evidence>
<evidence type="ECO:0000256" key="4">
    <source>
        <dbReference type="PROSITE-ProRule" id="PRU00169"/>
    </source>
</evidence>
<feature type="domain" description="Response regulatory" evidence="7">
    <location>
        <begin position="5"/>
        <end position="122"/>
    </location>
</feature>
<dbReference type="SMART" id="SM00448">
    <property type="entry name" value="REC"/>
    <property type="match status" value="1"/>
</dbReference>
<evidence type="ECO:0000256" key="5">
    <source>
        <dbReference type="SAM" id="Coils"/>
    </source>
</evidence>
<dbReference type="InterPro" id="IPR005467">
    <property type="entry name" value="His_kinase_dom"/>
</dbReference>
<dbReference type="Gene3D" id="1.10.287.130">
    <property type="match status" value="1"/>
</dbReference>
<dbReference type="SUPFAM" id="SSF47384">
    <property type="entry name" value="Homodimeric domain of signal transducing histidine kinase"/>
    <property type="match status" value="1"/>
</dbReference>
<dbReference type="CDD" id="cd00082">
    <property type="entry name" value="HisKA"/>
    <property type="match status" value="1"/>
</dbReference>
<dbReference type="SMART" id="SM00388">
    <property type="entry name" value="HisKA"/>
    <property type="match status" value="1"/>
</dbReference>
<dbReference type="Gene3D" id="3.40.50.2300">
    <property type="match status" value="1"/>
</dbReference>
<keyword evidence="3 4" id="KW-0597">Phosphoprotein</keyword>
<evidence type="ECO:0000256" key="1">
    <source>
        <dbReference type="ARBA" id="ARBA00000085"/>
    </source>
</evidence>
<dbReference type="AlphaFoldDB" id="A0A839ZTJ3"/>
<evidence type="ECO:0000259" key="7">
    <source>
        <dbReference type="PROSITE" id="PS50110"/>
    </source>
</evidence>
<keyword evidence="5" id="KW-0175">Coiled coil</keyword>
<dbReference type="PANTHER" id="PTHR43547:SF2">
    <property type="entry name" value="HYBRID SIGNAL TRANSDUCTION HISTIDINE KINASE C"/>
    <property type="match status" value="1"/>
</dbReference>
<proteinExistence type="predicted"/>
<dbReference type="Proteomes" id="UP000530564">
    <property type="component" value="Unassembled WGS sequence"/>
</dbReference>
<dbReference type="InterPro" id="IPR011006">
    <property type="entry name" value="CheY-like_superfamily"/>
</dbReference>
<accession>A0A839ZTJ3</accession>
<evidence type="ECO:0000313" key="8">
    <source>
        <dbReference type="EMBL" id="MBB3889328.1"/>
    </source>
</evidence>
<dbReference type="SMART" id="SM00387">
    <property type="entry name" value="HATPase_c"/>
    <property type="match status" value="1"/>
</dbReference>
<dbReference type="InterPro" id="IPR003661">
    <property type="entry name" value="HisK_dim/P_dom"/>
</dbReference>